<evidence type="ECO:0000256" key="1">
    <source>
        <dbReference type="SAM" id="Phobius"/>
    </source>
</evidence>
<keyword evidence="1" id="KW-0472">Membrane</keyword>
<sequence>MIGTWNEILFAIITSIIGVYALAVAQYGWILGDKVSVFARILLLAAAACLIHCGVYTDLIGAVCIVAAIMIHKPAREKVLAIFRHKRNG</sequence>
<dbReference type="EMBL" id="VSSQ01081324">
    <property type="protein sequence ID" value="MPN30270.1"/>
    <property type="molecule type" value="Genomic_DNA"/>
</dbReference>
<keyword evidence="1" id="KW-1133">Transmembrane helix</keyword>
<reference evidence="2" key="1">
    <citation type="submission" date="2019-08" db="EMBL/GenBank/DDBJ databases">
        <authorList>
            <person name="Kucharzyk K."/>
            <person name="Murdoch R.W."/>
            <person name="Higgins S."/>
            <person name="Loffler F."/>
        </authorList>
    </citation>
    <scope>NUCLEOTIDE SEQUENCE</scope>
</reference>
<dbReference type="AlphaFoldDB" id="A0A645GVA4"/>
<name>A0A645GVA4_9ZZZZ</name>
<feature type="transmembrane region" description="Helical" evidence="1">
    <location>
        <begin position="7"/>
        <end position="29"/>
    </location>
</feature>
<organism evidence="2">
    <name type="scientific">bioreactor metagenome</name>
    <dbReference type="NCBI Taxonomy" id="1076179"/>
    <lineage>
        <taxon>unclassified sequences</taxon>
        <taxon>metagenomes</taxon>
        <taxon>ecological metagenomes</taxon>
    </lineage>
</organism>
<gene>
    <name evidence="2" type="ORF">SDC9_177733</name>
</gene>
<proteinExistence type="predicted"/>
<keyword evidence="1" id="KW-0812">Transmembrane</keyword>
<accession>A0A645GVA4</accession>
<protein>
    <submittedName>
        <fullName evidence="2">Uncharacterized protein</fullName>
    </submittedName>
</protein>
<evidence type="ECO:0000313" key="2">
    <source>
        <dbReference type="EMBL" id="MPN30270.1"/>
    </source>
</evidence>
<feature type="transmembrane region" description="Helical" evidence="1">
    <location>
        <begin position="41"/>
        <end position="71"/>
    </location>
</feature>
<comment type="caution">
    <text evidence="2">The sequence shown here is derived from an EMBL/GenBank/DDBJ whole genome shotgun (WGS) entry which is preliminary data.</text>
</comment>